<accession>A0A2T7P412</accession>
<keyword evidence="1" id="KW-0378">Hydrolase</keyword>
<evidence type="ECO:0000259" key="2">
    <source>
        <dbReference type="Pfam" id="PF03629"/>
    </source>
</evidence>
<dbReference type="Pfam" id="PF03629">
    <property type="entry name" value="SASA"/>
    <property type="match status" value="1"/>
</dbReference>
<dbReference type="AlphaFoldDB" id="A0A2T7P412"/>
<dbReference type="OrthoDB" id="42638at2759"/>
<organism evidence="3 4">
    <name type="scientific">Pomacea canaliculata</name>
    <name type="common">Golden apple snail</name>
    <dbReference type="NCBI Taxonomy" id="400727"/>
    <lineage>
        <taxon>Eukaryota</taxon>
        <taxon>Metazoa</taxon>
        <taxon>Spiralia</taxon>
        <taxon>Lophotrochozoa</taxon>
        <taxon>Mollusca</taxon>
        <taxon>Gastropoda</taxon>
        <taxon>Caenogastropoda</taxon>
        <taxon>Architaenioglossa</taxon>
        <taxon>Ampullarioidea</taxon>
        <taxon>Ampullariidae</taxon>
        <taxon>Pomacea</taxon>
    </lineage>
</organism>
<evidence type="ECO:0000313" key="3">
    <source>
        <dbReference type="EMBL" id="PVD28167.1"/>
    </source>
</evidence>
<dbReference type="InterPro" id="IPR036514">
    <property type="entry name" value="SGNH_hydro_sf"/>
</dbReference>
<dbReference type="PANTHER" id="PTHR22901:SF0">
    <property type="entry name" value="SIALATE O-ACETYLESTERASE"/>
    <property type="match status" value="1"/>
</dbReference>
<sequence length="501" mass="55075">MKRWGLGDRGLGREMKSEGALHLSNYYGDHMVLQRGPQRAVLTGTATREGDTVTAQIVGHGSPVTGQVHSGKWKVKLPAVTEAGPFVIRVSSSEGQVTLNDVLFGDVWLCSGQSNMEFQMNQVMNSGAELQKVSQFPTIRFFKAQHQKSNTPLDNLIVAQGWSLPNPQSVQSFSAVCWLFAEYLQPHLKYPIGLVEASWGGTTIEAWSPPEAINACPAIHHTQQEQSCCPQSKLVIWNGMIRPLLSMTIFGALWYQGESNWDQTDIYSCQMKQLISTWRSEFNQQSMGETSQNFPFGYVQLAGYHNSQDVGAFPVLRWAQTGGHGYAPNPDQPRSFMAVAMDLPDFTSPYDPIHPRYKQDVAQRLVLGALNVAYGHSDVAFQGPFPTQFHVTGSGAQRTITIEYNNGRTSLDIRNTKGFDICCGGANAHSCAEHGTYWVDAPITSHQGSHVTIAASGCNANKVLGLRYAWRESPCNLKQCAIYAADSSLPAPPYLTNTLPA</sequence>
<dbReference type="Gene3D" id="3.40.50.1110">
    <property type="entry name" value="SGNH hydrolase"/>
    <property type="match status" value="1"/>
</dbReference>
<feature type="domain" description="Sialate O-acetylesterase" evidence="2">
    <location>
        <begin position="106"/>
        <end position="287"/>
    </location>
</feature>
<gene>
    <name evidence="3" type="ORF">C0Q70_10752</name>
</gene>
<evidence type="ECO:0000313" key="4">
    <source>
        <dbReference type="Proteomes" id="UP000245119"/>
    </source>
</evidence>
<proteinExistence type="predicted"/>
<keyword evidence="4" id="KW-1185">Reference proteome</keyword>
<name>A0A2T7P412_POMCA</name>
<dbReference type="EMBL" id="PZQS01000006">
    <property type="protein sequence ID" value="PVD28167.1"/>
    <property type="molecule type" value="Genomic_DNA"/>
</dbReference>
<dbReference type="PANTHER" id="PTHR22901">
    <property type="entry name" value="SIALATE O-ACETYLESTERASE"/>
    <property type="match status" value="1"/>
</dbReference>
<dbReference type="GO" id="GO:0001681">
    <property type="term" value="F:sialate O-acetylesterase activity"/>
    <property type="evidence" value="ECO:0007669"/>
    <property type="project" value="InterPro"/>
</dbReference>
<dbReference type="SUPFAM" id="SSF52266">
    <property type="entry name" value="SGNH hydrolase"/>
    <property type="match status" value="1"/>
</dbReference>
<protein>
    <recommendedName>
        <fullName evidence="2">Sialate O-acetylesterase domain-containing protein</fullName>
    </recommendedName>
</protein>
<reference evidence="3 4" key="1">
    <citation type="submission" date="2018-04" db="EMBL/GenBank/DDBJ databases">
        <title>The genome of golden apple snail Pomacea canaliculata provides insight into stress tolerance and invasive adaptation.</title>
        <authorList>
            <person name="Liu C."/>
            <person name="Liu B."/>
            <person name="Ren Y."/>
            <person name="Zhang Y."/>
            <person name="Wang H."/>
            <person name="Li S."/>
            <person name="Jiang F."/>
            <person name="Yin L."/>
            <person name="Zhang G."/>
            <person name="Qian W."/>
            <person name="Fan W."/>
        </authorList>
    </citation>
    <scope>NUCLEOTIDE SEQUENCE [LARGE SCALE GENOMIC DNA]</scope>
    <source>
        <strain evidence="3">SZHN2017</strain>
        <tissue evidence="3">Muscle</tissue>
    </source>
</reference>
<evidence type="ECO:0000256" key="1">
    <source>
        <dbReference type="ARBA" id="ARBA00022801"/>
    </source>
</evidence>
<dbReference type="GO" id="GO:0005975">
    <property type="term" value="P:carbohydrate metabolic process"/>
    <property type="evidence" value="ECO:0007669"/>
    <property type="project" value="TreeGrafter"/>
</dbReference>
<comment type="caution">
    <text evidence="3">The sequence shown here is derived from an EMBL/GenBank/DDBJ whole genome shotgun (WGS) entry which is preliminary data.</text>
</comment>
<dbReference type="InterPro" id="IPR039329">
    <property type="entry name" value="SIAE"/>
</dbReference>
<dbReference type="Proteomes" id="UP000245119">
    <property type="component" value="Linkage Group LG6"/>
</dbReference>
<dbReference type="InterPro" id="IPR005181">
    <property type="entry name" value="SASA"/>
</dbReference>